<dbReference type="SUPFAM" id="SSF81995">
    <property type="entry name" value="beta-sandwich domain of Sec23/24"/>
    <property type="match status" value="1"/>
</dbReference>
<keyword evidence="7" id="KW-1185">Reference proteome</keyword>
<evidence type="ECO:0000259" key="4">
    <source>
        <dbReference type="Pfam" id="PF14111"/>
    </source>
</evidence>
<dbReference type="Pfam" id="PF13966">
    <property type="entry name" value="zf-RVT"/>
    <property type="match status" value="1"/>
</dbReference>
<feature type="compositionally biased region" description="Low complexity" evidence="1">
    <location>
        <begin position="33"/>
        <end position="65"/>
    </location>
</feature>
<dbReference type="InterPro" id="IPR025836">
    <property type="entry name" value="Zn_knuckle_CX2CX4HX4C"/>
</dbReference>
<evidence type="ECO:0000259" key="2">
    <source>
        <dbReference type="Pfam" id="PF13456"/>
    </source>
</evidence>
<feature type="compositionally biased region" description="Pro residues" evidence="1">
    <location>
        <begin position="13"/>
        <end position="32"/>
    </location>
</feature>
<protein>
    <recommendedName>
        <fullName evidence="8">CCHC-type domain-containing protein</fullName>
    </recommendedName>
</protein>
<dbReference type="Pfam" id="PF14392">
    <property type="entry name" value="zf-CCHC_4"/>
    <property type="match status" value="1"/>
</dbReference>
<dbReference type="PANTHER" id="PTHR31286:SF153">
    <property type="entry name" value="DUF4283 DOMAIN PROTEIN"/>
    <property type="match status" value="1"/>
</dbReference>
<accession>A0A803PE84</accession>
<reference evidence="6" key="2">
    <citation type="submission" date="2021-03" db="UniProtKB">
        <authorList>
            <consortium name="EnsemblPlants"/>
        </authorList>
    </citation>
    <scope>IDENTIFICATION</scope>
</reference>
<dbReference type="InterPro" id="IPR012337">
    <property type="entry name" value="RNaseH-like_sf"/>
</dbReference>
<dbReference type="EnsemblPlants" id="evm.model.04.1714">
    <property type="protein sequence ID" value="cds.evm.model.04.1714"/>
    <property type="gene ID" value="evm.TU.04.1714"/>
</dbReference>
<dbReference type="InterPro" id="IPR040256">
    <property type="entry name" value="At4g02000-like"/>
</dbReference>
<dbReference type="OMA" id="SEITERW"/>
<proteinExistence type="predicted"/>
<organism evidence="6 7">
    <name type="scientific">Cannabis sativa</name>
    <name type="common">Hemp</name>
    <name type="synonym">Marijuana</name>
    <dbReference type="NCBI Taxonomy" id="3483"/>
    <lineage>
        <taxon>Eukaryota</taxon>
        <taxon>Viridiplantae</taxon>
        <taxon>Streptophyta</taxon>
        <taxon>Embryophyta</taxon>
        <taxon>Tracheophyta</taxon>
        <taxon>Spermatophyta</taxon>
        <taxon>Magnoliopsida</taxon>
        <taxon>eudicotyledons</taxon>
        <taxon>Gunneridae</taxon>
        <taxon>Pentapetalae</taxon>
        <taxon>rosids</taxon>
        <taxon>fabids</taxon>
        <taxon>Rosales</taxon>
        <taxon>Cannabaceae</taxon>
        <taxon>Cannabis</taxon>
    </lineage>
</organism>
<dbReference type="GO" id="GO:0004523">
    <property type="term" value="F:RNA-DNA hybrid ribonuclease activity"/>
    <property type="evidence" value="ECO:0007669"/>
    <property type="project" value="InterPro"/>
</dbReference>
<feature type="region of interest" description="Disordered" evidence="1">
    <location>
        <begin position="1"/>
        <end position="79"/>
    </location>
</feature>
<dbReference type="GO" id="GO:0003676">
    <property type="term" value="F:nucleic acid binding"/>
    <property type="evidence" value="ECO:0007669"/>
    <property type="project" value="InterPro"/>
</dbReference>
<evidence type="ECO:0000259" key="5">
    <source>
        <dbReference type="Pfam" id="PF14392"/>
    </source>
</evidence>
<evidence type="ECO:0000259" key="3">
    <source>
        <dbReference type="Pfam" id="PF13966"/>
    </source>
</evidence>
<dbReference type="InterPro" id="IPR036397">
    <property type="entry name" value="RNaseH_sf"/>
</dbReference>
<sequence>MSYYNQQQQQPPIGVPPPQGYPPKDAYPPPGYPAEGYPPQGYPPQQAYPQQGYPPQGYAPQYAQEPPRKETGCLEGCSSGVGGGGREDVFSFQIEEEELSELTVGHEGEEEGIDDRWCLVGRFLSNCMIDFDKMQNILASLWQPGMGMFVKKLEENRFLFQFYHEVDIQRVINGSPWMFDRMQLIIQRLPVGGDPSLIQLNHLDIWVQIHDVKPGCMKEVTVRGVGNTLGKFIENDHKNFVGVWRDYVWVRVTLDIRKPLRRRLKLTHENGSWFWVHFKYERVPIFCFICGVIGHSDKFCSRLFQQPLDQIAKPYGEFMIAQPQRSYKNLGARWLRNKGWKLEGSSDHNVPGQTSCQPNMETNLPVGVATNYGHGNLLNNDEDYDMLNCRMEGDQEEAISRRCFVVEAQGRSGGLALLWKNEEEVVIDSFSVNHVDCFVHFEGQAKFRFTGFYGEPNCRLRQNSWELLRTLHARNLVGDGSRVSILHEPWLMDDVNPYIETSSPSLQGKMLVWRIPLTVAGREADWYWLKDGKGLFSVKSAYRIQHENNGHINLNVPTDLWKKLWNIKVPPKVLSFLWRVSANCLSTRFLLSSKHVQVDTLCPFCSAAPETALHVMVRCNFARSCWRQSHVPAVAPDAMIFRSWFEEGLSKWSEVESIEAAMTLWAVWKMRNEVVWNSISLSSEEVIHVANVNFSDSCKAQQFEKETLLVHTSVVCEKWCPPNFPCIKVNVDGAIFAPEVRFGVGMVARCAAGMVLQAKSVLKTGLLQPHEVEALGFKEALSWIKSNSWVGVILESDCLIVISDIQSNKSMVSPYSHIILECKALCAEIGNISLSFVKRSANRVAHY</sequence>
<dbReference type="InterPro" id="IPR044730">
    <property type="entry name" value="RNase_H-like_dom_plant"/>
</dbReference>
<dbReference type="EMBL" id="UZAU01000400">
    <property type="status" value="NOT_ANNOTATED_CDS"/>
    <property type="molecule type" value="Genomic_DNA"/>
</dbReference>
<dbReference type="Pfam" id="PF14111">
    <property type="entry name" value="DUF4283"/>
    <property type="match status" value="1"/>
</dbReference>
<dbReference type="Gene3D" id="3.30.420.10">
    <property type="entry name" value="Ribonuclease H-like superfamily/Ribonuclease H"/>
    <property type="match status" value="1"/>
</dbReference>
<evidence type="ECO:0000313" key="6">
    <source>
        <dbReference type="EnsemblPlants" id="cds.evm.model.04.1714"/>
    </source>
</evidence>
<dbReference type="SUPFAM" id="SSF53098">
    <property type="entry name" value="Ribonuclease H-like"/>
    <property type="match status" value="1"/>
</dbReference>
<dbReference type="InterPro" id="IPR026960">
    <property type="entry name" value="RVT-Znf"/>
</dbReference>
<feature type="domain" description="Zinc knuckle CX2CX4HX4C" evidence="5">
    <location>
        <begin position="254"/>
        <end position="301"/>
    </location>
</feature>
<dbReference type="InterPro" id="IPR025558">
    <property type="entry name" value="DUF4283"/>
</dbReference>
<name>A0A803PE84_CANSA</name>
<dbReference type="AlphaFoldDB" id="A0A803PE84"/>
<evidence type="ECO:0000256" key="1">
    <source>
        <dbReference type="SAM" id="MobiDB-lite"/>
    </source>
</evidence>
<dbReference type="PANTHER" id="PTHR31286">
    <property type="entry name" value="GLYCINE-RICH CELL WALL STRUCTURAL PROTEIN 1.8-LIKE"/>
    <property type="match status" value="1"/>
</dbReference>
<dbReference type="Gramene" id="evm.model.04.1714">
    <property type="protein sequence ID" value="cds.evm.model.04.1714"/>
    <property type="gene ID" value="evm.TU.04.1714"/>
</dbReference>
<feature type="domain" description="DUF4283" evidence="4">
    <location>
        <begin position="116"/>
        <end position="189"/>
    </location>
</feature>
<feature type="domain" description="RNase H type-1" evidence="2">
    <location>
        <begin position="730"/>
        <end position="846"/>
    </location>
</feature>
<dbReference type="CDD" id="cd06222">
    <property type="entry name" value="RNase_H_like"/>
    <property type="match status" value="1"/>
</dbReference>
<dbReference type="Proteomes" id="UP000596661">
    <property type="component" value="Chromosome 4"/>
</dbReference>
<dbReference type="InterPro" id="IPR002156">
    <property type="entry name" value="RNaseH_domain"/>
</dbReference>
<dbReference type="Pfam" id="PF13456">
    <property type="entry name" value="RVT_3"/>
    <property type="match status" value="1"/>
</dbReference>
<feature type="compositionally biased region" description="Low complexity" evidence="1">
    <location>
        <begin position="1"/>
        <end position="12"/>
    </location>
</feature>
<evidence type="ECO:0008006" key="8">
    <source>
        <dbReference type="Google" id="ProtNLM"/>
    </source>
</evidence>
<evidence type="ECO:0000313" key="7">
    <source>
        <dbReference type="Proteomes" id="UP000596661"/>
    </source>
</evidence>
<feature type="domain" description="Reverse transcriptase zinc-binding" evidence="3">
    <location>
        <begin position="536"/>
        <end position="626"/>
    </location>
</feature>
<reference evidence="6" key="1">
    <citation type="submission" date="2018-11" db="EMBL/GenBank/DDBJ databases">
        <authorList>
            <person name="Grassa J C."/>
        </authorList>
    </citation>
    <scope>NUCLEOTIDE SEQUENCE [LARGE SCALE GENOMIC DNA]</scope>
</reference>